<dbReference type="GO" id="GO:0004252">
    <property type="term" value="F:serine-type endopeptidase activity"/>
    <property type="evidence" value="ECO:0007669"/>
    <property type="project" value="TreeGrafter"/>
</dbReference>
<dbReference type="OrthoDB" id="4269629at2"/>
<organism evidence="4 5">
    <name type="scientific">Saccharobesus litoralis</name>
    <dbReference type="NCBI Taxonomy" id="2172099"/>
    <lineage>
        <taxon>Bacteria</taxon>
        <taxon>Pseudomonadati</taxon>
        <taxon>Pseudomonadota</taxon>
        <taxon>Gammaproteobacteria</taxon>
        <taxon>Alteromonadales</taxon>
        <taxon>Alteromonadaceae</taxon>
        <taxon>Saccharobesus</taxon>
    </lineage>
</organism>
<dbReference type="KEGG" id="cate:C2869_20395"/>
<name>A0A2S0VWL8_9ALTE</name>
<dbReference type="InterPro" id="IPR001375">
    <property type="entry name" value="Peptidase_S9_cat"/>
</dbReference>
<dbReference type="Pfam" id="PF00326">
    <property type="entry name" value="Peptidase_S9"/>
    <property type="match status" value="1"/>
</dbReference>
<dbReference type="GO" id="GO:0006508">
    <property type="term" value="P:proteolysis"/>
    <property type="evidence" value="ECO:0007669"/>
    <property type="project" value="InterPro"/>
</dbReference>
<proteinExistence type="predicted"/>
<sequence>MRITRIFTVFLALISMSVLAQSPKHLPLEAYGTLPEVSMVRISPSGKRVAMRYTKDDKDLLFVREVASGKTISGVNLSGITAEDAYFIDETRIIIRASEYRAIFGYQGKHDVSTAFVFDADTKKMRQLLIPGYGIYRGQTGLGSIVGLSPDKEYAYMPAYLGDDNRMHEVPKMTLTRVTLNKKRKPRAIKKGTADAIDFFVDEKGEILVRERFNNEKNLHRIQRYDDGEWVDIFSETTPYRTKGFVGLTPDRQSLVMIANGQNGRDAYYTMAIKDGSITGPLFSREDADVERVLTDIQRIVYGVQYSGFKPTYAFFDKKLEKVFTAIQQAMPDNSFRIDDYTPDWQQILFYMEGESSSGDYFLFTNNDFVHVASARPQVDASFVNPVLITEYKARDGLTIPALVTTPKVAQGKPSQLPAIMFPHGGPESYDKYGFHWLAQYFANRGFVVIQPQFRGSEGFGAEHVLKGRGEWGKKMQDDLTDGVNHLAQQGMIDPDRVCIVGISYGGYAALAGATFTPEVYKCVVSINGVSDVEEMIDDEKREYGSDHWVVAYWKDVIDKQKLGDDFLESISPINHVKKVKAPILLVHGEDDSVVPFEQSDDMYDELDDEDKEVTFVELEDEGHSLLKNKTRLQTLKAIDKFIHKHI</sequence>
<evidence type="ECO:0000259" key="3">
    <source>
        <dbReference type="Pfam" id="PF00326"/>
    </source>
</evidence>
<dbReference type="Proteomes" id="UP000244441">
    <property type="component" value="Chromosome"/>
</dbReference>
<keyword evidence="2" id="KW-0732">Signal</keyword>
<keyword evidence="5" id="KW-1185">Reference proteome</keyword>
<dbReference type="SUPFAM" id="SSF53474">
    <property type="entry name" value="alpha/beta-Hydrolases"/>
    <property type="match status" value="1"/>
</dbReference>
<dbReference type="Gene3D" id="3.40.50.1820">
    <property type="entry name" value="alpha/beta hydrolase"/>
    <property type="match status" value="1"/>
</dbReference>
<evidence type="ECO:0000313" key="4">
    <source>
        <dbReference type="EMBL" id="AWB68611.1"/>
    </source>
</evidence>
<gene>
    <name evidence="4" type="ORF">C2869_20395</name>
</gene>
<dbReference type="PANTHER" id="PTHR42776:SF27">
    <property type="entry name" value="DIPEPTIDYL PEPTIDASE FAMILY MEMBER 6"/>
    <property type="match status" value="1"/>
</dbReference>
<dbReference type="InterPro" id="IPR029058">
    <property type="entry name" value="AB_hydrolase_fold"/>
</dbReference>
<feature type="chain" id="PRO_5015422179" evidence="2">
    <location>
        <begin position="21"/>
        <end position="647"/>
    </location>
</feature>
<accession>A0A2S0VWL8</accession>
<dbReference type="SUPFAM" id="SSF82171">
    <property type="entry name" value="DPP6 N-terminal domain-like"/>
    <property type="match status" value="1"/>
</dbReference>
<dbReference type="EMBL" id="CP026604">
    <property type="protein sequence ID" value="AWB68611.1"/>
    <property type="molecule type" value="Genomic_DNA"/>
</dbReference>
<reference evidence="4 5" key="1">
    <citation type="submission" date="2018-01" db="EMBL/GenBank/DDBJ databases">
        <title>Genome sequence of a Cantenovulum-like bacteria.</title>
        <authorList>
            <person name="Tan W.R."/>
            <person name="Lau N.-S."/>
            <person name="Go F."/>
            <person name="Amirul A.-A.A."/>
        </authorList>
    </citation>
    <scope>NUCLEOTIDE SEQUENCE [LARGE SCALE GENOMIC DNA]</scope>
    <source>
        <strain evidence="4 5">CCB-QB4</strain>
    </source>
</reference>
<dbReference type="PANTHER" id="PTHR42776">
    <property type="entry name" value="SERINE PEPTIDASE S9 FAMILY MEMBER"/>
    <property type="match status" value="1"/>
</dbReference>
<keyword evidence="1" id="KW-0378">Hydrolase</keyword>
<evidence type="ECO:0000256" key="1">
    <source>
        <dbReference type="ARBA" id="ARBA00022801"/>
    </source>
</evidence>
<dbReference type="RefSeq" id="WP_108604663.1">
    <property type="nucleotide sequence ID" value="NZ_CP026604.1"/>
</dbReference>
<evidence type="ECO:0000256" key="2">
    <source>
        <dbReference type="SAM" id="SignalP"/>
    </source>
</evidence>
<evidence type="ECO:0000313" key="5">
    <source>
        <dbReference type="Proteomes" id="UP000244441"/>
    </source>
</evidence>
<feature type="signal peptide" evidence="2">
    <location>
        <begin position="1"/>
        <end position="20"/>
    </location>
</feature>
<protein>
    <submittedName>
        <fullName evidence="4">S9 family peptidase</fullName>
    </submittedName>
</protein>
<dbReference type="AlphaFoldDB" id="A0A2S0VWL8"/>
<feature type="domain" description="Peptidase S9 prolyl oligopeptidase catalytic" evidence="3">
    <location>
        <begin position="435"/>
        <end position="646"/>
    </location>
</feature>